<evidence type="ECO:0000313" key="2">
    <source>
        <dbReference type="Proteomes" id="UP000464318"/>
    </source>
</evidence>
<keyword evidence="2" id="KW-1185">Reference proteome</keyword>
<accession>A0A6P1QUK7</accession>
<organism evidence="1 2">
    <name type="scientific">Bergeyella cardium</name>
    <dbReference type="NCBI Taxonomy" id="1585976"/>
    <lineage>
        <taxon>Bacteria</taxon>
        <taxon>Pseudomonadati</taxon>
        <taxon>Bacteroidota</taxon>
        <taxon>Flavobacteriia</taxon>
        <taxon>Flavobacteriales</taxon>
        <taxon>Weeksellaceae</taxon>
        <taxon>Bergeyella</taxon>
    </lineage>
</organism>
<dbReference type="EMBL" id="CP029149">
    <property type="protein sequence ID" value="QHN65375.1"/>
    <property type="molecule type" value="Genomic_DNA"/>
</dbReference>
<proteinExistence type="predicted"/>
<dbReference type="AlphaFoldDB" id="A0A6P1QUK7"/>
<sequence length="195" mass="22482">MKSNTISGLSKTILILSGIGLFVCMFVPIWWIYLWAPQYPEGLNMYLYSDQITGDLDKINPLNHYIGMKKINASDFWEFTYMNYILAFYGILCILAAFIKKKSFLYFVMILFLLFGIGFMTDFWYWEYDYGHTLADDAAIKIPGMSYQPPLIGPKDLLNFKAASWPHLGGSIMFAVGVLLFLISVKEFKTAKKEY</sequence>
<dbReference type="KEGG" id="bcad:DBX24_05460"/>
<protein>
    <submittedName>
        <fullName evidence="1">Uncharacterized protein</fullName>
    </submittedName>
</protein>
<name>A0A6P1QUK7_9FLAO</name>
<reference evidence="1 2" key="1">
    <citation type="submission" date="2018-04" db="EMBL/GenBank/DDBJ databases">
        <title>Characteristic and Complete Genome Sequencing of A Novel Member of Infective Endocarditis Causative Bacteria: Bergeyella cardium QL-PH.</title>
        <authorList>
            <person name="Pan H."/>
            <person name="Sun E."/>
            <person name="Zhang Y."/>
        </authorList>
    </citation>
    <scope>NUCLEOTIDE SEQUENCE [LARGE SCALE GENOMIC DNA]</scope>
    <source>
        <strain evidence="1 2">HPQL</strain>
    </source>
</reference>
<gene>
    <name evidence="1" type="ORF">DBX24_05460</name>
</gene>
<dbReference type="OrthoDB" id="9809859at2"/>
<dbReference type="RefSeq" id="WP_160224221.1">
    <property type="nucleotide sequence ID" value="NZ_CP029149.1"/>
</dbReference>
<dbReference type="Proteomes" id="UP000464318">
    <property type="component" value="Chromosome"/>
</dbReference>
<evidence type="ECO:0000313" key="1">
    <source>
        <dbReference type="EMBL" id="QHN65375.1"/>
    </source>
</evidence>